<dbReference type="InterPro" id="IPR042195">
    <property type="entry name" value="ArgJ_beta_C"/>
</dbReference>
<dbReference type="GO" id="GO:0004358">
    <property type="term" value="F:L-glutamate N-acetyltransferase activity, acting on acetyl-L-ornithine as donor"/>
    <property type="evidence" value="ECO:0007669"/>
    <property type="project" value="UniProtKB-UniRule"/>
</dbReference>
<comment type="pathway">
    <text evidence="6">Amino-acid biosynthesis; L-arginine biosynthesis; L-ornithine and N-acetyl-L-glutamate from L-glutamate and N(2)-acetyl-L-ornithine (cyclic): step 1/1.</text>
</comment>
<dbReference type="CDD" id="cd02152">
    <property type="entry name" value="OAT"/>
    <property type="match status" value="1"/>
</dbReference>
<dbReference type="PANTHER" id="PTHR23100">
    <property type="entry name" value="ARGININE BIOSYNTHESIS BIFUNCTIONAL PROTEIN ARGJ"/>
    <property type="match status" value="1"/>
</dbReference>
<dbReference type="GO" id="GO:0006526">
    <property type="term" value="P:L-arginine biosynthetic process"/>
    <property type="evidence" value="ECO:0007669"/>
    <property type="project" value="UniProtKB-UniRule"/>
</dbReference>
<feature type="site" description="Involved in the stabilization of negative charge on the oxyanion by the formation of the oxyanion hole" evidence="6">
    <location>
        <position position="113"/>
    </location>
</feature>
<keyword evidence="6" id="KW-0055">Arginine biosynthesis</keyword>
<dbReference type="OrthoDB" id="9804242at2"/>
<organism evidence="7 8">
    <name type="scientific">Poseidonibacter parvus</name>
    <dbReference type="NCBI Taxonomy" id="1850254"/>
    <lineage>
        <taxon>Bacteria</taxon>
        <taxon>Pseudomonadati</taxon>
        <taxon>Campylobacterota</taxon>
        <taxon>Epsilonproteobacteria</taxon>
        <taxon>Campylobacterales</taxon>
        <taxon>Arcobacteraceae</taxon>
        <taxon>Poseidonibacter</taxon>
    </lineage>
</organism>
<comment type="catalytic activity">
    <reaction evidence="6">
        <text>L-glutamate + acetyl-CoA = N-acetyl-L-glutamate + CoA + H(+)</text>
        <dbReference type="Rhea" id="RHEA:24292"/>
        <dbReference type="ChEBI" id="CHEBI:15378"/>
        <dbReference type="ChEBI" id="CHEBI:29985"/>
        <dbReference type="ChEBI" id="CHEBI:44337"/>
        <dbReference type="ChEBI" id="CHEBI:57287"/>
        <dbReference type="ChEBI" id="CHEBI:57288"/>
        <dbReference type="EC" id="2.3.1.1"/>
    </reaction>
</comment>
<dbReference type="Pfam" id="PF01960">
    <property type="entry name" value="ArgJ"/>
    <property type="match status" value="1"/>
</dbReference>
<evidence type="ECO:0000313" key="7">
    <source>
        <dbReference type="EMBL" id="APW66125.1"/>
    </source>
</evidence>
<feature type="binding site" evidence="6">
    <location>
        <position position="388"/>
    </location>
    <ligand>
        <name>substrate</name>
    </ligand>
</feature>
<dbReference type="Proteomes" id="UP000186074">
    <property type="component" value="Chromosome"/>
</dbReference>
<proteinExistence type="inferred from homology"/>
<dbReference type="EMBL" id="CP019070">
    <property type="protein sequence ID" value="APW66125.1"/>
    <property type="molecule type" value="Genomic_DNA"/>
</dbReference>
<dbReference type="GO" id="GO:0005737">
    <property type="term" value="C:cytoplasm"/>
    <property type="evidence" value="ECO:0007669"/>
    <property type="project" value="UniProtKB-SubCell"/>
</dbReference>
<dbReference type="Gene3D" id="3.60.70.12">
    <property type="entry name" value="L-amino peptidase D-ALA esterase/amidase"/>
    <property type="match status" value="1"/>
</dbReference>
<dbReference type="GO" id="GO:0004042">
    <property type="term" value="F:L-glutamate N-acetyltransferase activity"/>
    <property type="evidence" value="ECO:0007669"/>
    <property type="project" value="UniProtKB-UniRule"/>
</dbReference>
<feature type="binding site" evidence="6">
    <location>
        <position position="393"/>
    </location>
    <ligand>
        <name>substrate</name>
    </ligand>
</feature>
<dbReference type="KEGG" id="alp:LPB137_09795"/>
<keyword evidence="4 6" id="KW-0068">Autocatalytic cleavage</keyword>
<feature type="binding site" evidence="6">
    <location>
        <position position="147"/>
    </location>
    <ligand>
        <name>substrate</name>
    </ligand>
</feature>
<dbReference type="AlphaFoldDB" id="A0A1P8KNK0"/>
<sequence length="393" mass="42698">MFTILPIKGFIDQIDGFYCDGISAGLKPSGDNDLGFIYVSEPCDVQAVFTENKFQAAPLKHFLQYEENFKTNFVLINSKNANAMTGKKGIEDIDTIFSQLDFDLINPIMSSTGVIGNPLPIEKIVNGAKSFDLSSKSGENLSKAIMTTDAYSKTCMYEVKLEDGSSFKIGAVAKGAGMINPNLATMLCFICTDANIPVSDMKEALKVNSETTFNAISVDGDTSTNDTVMLLANKKSNSYEKQAFFEALRLVMHDMAMLMVADGEGAKKAVAFEVINALTKEDAQIAAKALSNSLLVKTALFGEDPNFGRIASTIGASKITCNEETLVISYNNIIVYNKGELCFDANTEAKASEVLKDDKFKVICDIGLGDKSFTAYGCDLGYKYVEINADYRT</sequence>
<feature type="chain" id="PRO_5023389526" description="Arginine biosynthesis bifunctional protein ArgJ beta chain" evidence="6">
    <location>
        <begin position="185"/>
        <end position="393"/>
    </location>
</feature>
<comment type="pathway">
    <text evidence="6">Amino-acid biosynthesis; L-arginine biosynthesis; N(2)-acetyl-L-ornithine from L-glutamate: step 1/4.</text>
</comment>
<gene>
    <name evidence="6" type="primary">argJ</name>
    <name evidence="7" type="ORF">LPB137_09795</name>
</gene>
<dbReference type="SUPFAM" id="SSF56266">
    <property type="entry name" value="DmpA/ArgJ-like"/>
    <property type="match status" value="1"/>
</dbReference>
<comment type="catalytic activity">
    <reaction evidence="6">
        <text>N(2)-acetyl-L-ornithine + L-glutamate = N-acetyl-L-glutamate + L-ornithine</text>
        <dbReference type="Rhea" id="RHEA:15349"/>
        <dbReference type="ChEBI" id="CHEBI:29985"/>
        <dbReference type="ChEBI" id="CHEBI:44337"/>
        <dbReference type="ChEBI" id="CHEBI:46911"/>
        <dbReference type="ChEBI" id="CHEBI:57805"/>
        <dbReference type="EC" id="2.3.1.35"/>
    </reaction>
</comment>
<dbReference type="STRING" id="1850254.LPB137_09795"/>
<accession>A0A1P8KNK0</accession>
<dbReference type="GO" id="GO:0006592">
    <property type="term" value="P:ornithine biosynthetic process"/>
    <property type="evidence" value="ECO:0007669"/>
    <property type="project" value="TreeGrafter"/>
</dbReference>
<dbReference type="HAMAP" id="MF_01106">
    <property type="entry name" value="ArgJ"/>
    <property type="match status" value="1"/>
</dbReference>
<keyword evidence="5 6" id="KW-0012">Acyltransferase</keyword>
<evidence type="ECO:0000256" key="5">
    <source>
        <dbReference type="ARBA" id="ARBA00023315"/>
    </source>
</evidence>
<feature type="site" description="Cleavage; by autolysis" evidence="6">
    <location>
        <begin position="184"/>
        <end position="185"/>
    </location>
</feature>
<dbReference type="Gene3D" id="3.10.20.340">
    <property type="entry name" value="ArgJ beta chain, C-terminal domain"/>
    <property type="match status" value="1"/>
</dbReference>
<evidence type="ECO:0000256" key="2">
    <source>
        <dbReference type="ARBA" id="ARBA00011475"/>
    </source>
</evidence>
<feature type="active site" description="Nucleophile" evidence="6">
    <location>
        <position position="185"/>
    </location>
</feature>
<protein>
    <recommendedName>
        <fullName evidence="6">Arginine biosynthesis bifunctional protein ArgJ</fullName>
    </recommendedName>
    <domain>
        <recommendedName>
            <fullName evidence="6">Glutamate N-acetyltransferase</fullName>
            <ecNumber evidence="6">2.3.1.35</ecNumber>
        </recommendedName>
        <alternativeName>
            <fullName evidence="6">Ornithine acetyltransferase</fullName>
            <shortName evidence="6">OATase</shortName>
        </alternativeName>
        <alternativeName>
            <fullName evidence="6">Ornithine transacetylase</fullName>
        </alternativeName>
    </domain>
    <domain>
        <recommendedName>
            <fullName evidence="6">Amino-acid acetyltransferase</fullName>
            <ecNumber evidence="6">2.3.1.1</ecNumber>
        </recommendedName>
        <alternativeName>
            <fullName evidence="6">N-acetylglutamate synthase</fullName>
            <shortName evidence="6">AGSase</shortName>
        </alternativeName>
    </domain>
    <component>
        <recommendedName>
            <fullName evidence="6">Arginine biosynthesis bifunctional protein ArgJ alpha chain</fullName>
        </recommendedName>
    </component>
    <component>
        <recommendedName>
            <fullName evidence="6">Arginine biosynthesis bifunctional protein ArgJ beta chain</fullName>
        </recommendedName>
    </component>
</protein>
<dbReference type="EC" id="2.3.1.1" evidence="6"/>
<keyword evidence="8" id="KW-1185">Reference proteome</keyword>
<evidence type="ECO:0000256" key="3">
    <source>
        <dbReference type="ARBA" id="ARBA00022679"/>
    </source>
</evidence>
<evidence type="ECO:0000313" key="8">
    <source>
        <dbReference type="Proteomes" id="UP000186074"/>
    </source>
</evidence>
<evidence type="ECO:0000256" key="4">
    <source>
        <dbReference type="ARBA" id="ARBA00022813"/>
    </source>
</evidence>
<feature type="chain" id="PRO_5023389527" description="Arginine biosynthesis bifunctional protein ArgJ alpha chain" evidence="6">
    <location>
        <begin position="1"/>
        <end position="184"/>
    </location>
</feature>
<evidence type="ECO:0000256" key="6">
    <source>
        <dbReference type="HAMAP-Rule" id="MF_01106"/>
    </source>
</evidence>
<reference evidence="7 8" key="1">
    <citation type="submission" date="2017-01" db="EMBL/GenBank/DDBJ databases">
        <title>Genome sequencing of Arcobacter sp. LPB0137.</title>
        <authorList>
            <person name="Lee G.-W."/>
            <person name="Yi H."/>
        </authorList>
    </citation>
    <scope>NUCLEOTIDE SEQUENCE [LARGE SCALE GENOMIC DNA]</scope>
    <source>
        <strain evidence="7 8">LPB0137</strain>
    </source>
</reference>
<comment type="function">
    <text evidence="6">Catalyzes two activities which are involved in the cyclic version of arginine biosynthesis: the synthesis of N-acetylglutamate from glutamate and acetyl-CoA as the acetyl donor, and of ornithine by transacetylation between N(2)-acetylornithine and glutamate.</text>
</comment>
<keyword evidence="6" id="KW-0963">Cytoplasm</keyword>
<feature type="binding site" evidence="6">
    <location>
        <position position="185"/>
    </location>
    <ligand>
        <name>substrate</name>
    </ligand>
</feature>
<comment type="subcellular location">
    <subcellularLocation>
        <location evidence="6">Cytoplasm</location>
    </subcellularLocation>
</comment>
<keyword evidence="6" id="KW-0028">Amino-acid biosynthesis</keyword>
<keyword evidence="3 6" id="KW-0808">Transferase</keyword>
<dbReference type="NCBIfam" id="TIGR00120">
    <property type="entry name" value="ArgJ"/>
    <property type="match status" value="1"/>
</dbReference>
<comment type="subunit">
    <text evidence="2 6">Heterotetramer of two alpha and two beta chains.</text>
</comment>
<dbReference type="InterPro" id="IPR002813">
    <property type="entry name" value="Arg_biosynth_ArgJ"/>
</dbReference>
<evidence type="ECO:0000256" key="1">
    <source>
        <dbReference type="ARBA" id="ARBA00006774"/>
    </source>
</evidence>
<feature type="site" description="Involved in the stabilization of negative charge on the oxyanion by the formation of the oxyanion hole" evidence="6">
    <location>
        <position position="112"/>
    </location>
</feature>
<dbReference type="NCBIfam" id="NF003802">
    <property type="entry name" value="PRK05388.1"/>
    <property type="match status" value="1"/>
</dbReference>
<feature type="binding site" evidence="6">
    <location>
        <position position="264"/>
    </location>
    <ligand>
        <name>substrate</name>
    </ligand>
</feature>
<dbReference type="EC" id="2.3.1.35" evidence="6"/>
<name>A0A1P8KNK0_9BACT</name>
<keyword evidence="6" id="KW-0511">Multifunctional enzyme</keyword>
<dbReference type="UniPathway" id="UPA00068">
    <property type="reaction ID" value="UER00106"/>
</dbReference>
<dbReference type="InterPro" id="IPR016117">
    <property type="entry name" value="ArgJ-like_dom_sf"/>
</dbReference>
<dbReference type="RefSeq" id="WP_076087531.1">
    <property type="nucleotide sequence ID" value="NZ_CP019070.1"/>
</dbReference>
<feature type="binding site" evidence="6">
    <location>
        <position position="174"/>
    </location>
    <ligand>
        <name>substrate</name>
    </ligand>
</feature>
<dbReference type="PANTHER" id="PTHR23100:SF0">
    <property type="entry name" value="ARGININE BIOSYNTHESIS BIFUNCTIONAL PROTEIN ARGJ, MITOCHONDRIAL"/>
    <property type="match status" value="1"/>
</dbReference>
<comment type="similarity">
    <text evidence="1 6">Belongs to the ArgJ family.</text>
</comment>